<evidence type="ECO:0000259" key="1">
    <source>
        <dbReference type="Pfam" id="PF16569"/>
    </source>
</evidence>
<dbReference type="InterPro" id="IPR041184">
    <property type="entry name" value="T6_Ig-like"/>
</dbReference>
<dbReference type="NCBIfam" id="TIGR04226">
    <property type="entry name" value="RrgB_K2N_iso_D2"/>
    <property type="match status" value="1"/>
</dbReference>
<dbReference type="Pfam" id="PF17802">
    <property type="entry name" value="SpaA"/>
    <property type="match status" value="1"/>
</dbReference>
<gene>
    <name evidence="4" type="ORF">H9734_09795</name>
</gene>
<sequence length="421" mass="44162">MGTTTTAFAANGRPEDSDTAIVTITDLSGNPTVTLYQIADVEYGPGGVEFVDYEWADGITEGEDITPEAPTATEINAIAQGILNSDVIPFGTPMTTQKAGDTFTATVSAGAYIAIITGATDDTIYNPILLTATYGTEGNPGNLVGGNISANSSYLYGSTAIAKSTTPDIDKEITDGTAADGDRETASVGDVISYELTPTIPNYPSNATNKTFYVTDSLSGGLTFDYDSLAVNISGVTVTRSGNNFLLNDNIIATAHETENGFNLCFNYDNLVSNSTTGAVYVPTVIYDAIVNANAVVGSDGNGNTATLYYGNPNVGSTWDNPEQIPTTGSSIETTTDTETVYTYQLAFRKVDDNTENPNPLAGAVFGIYSDQACTNLVDKVTTNSQGYAVSTNVAAGIYYIKELAAPTGYSLNLNFAKKLH</sequence>
<accession>A0A9D1XEP0</accession>
<organism evidence="4 5">
    <name type="scientific">Candidatus Fusicatenibacter merdavium</name>
    <dbReference type="NCBI Taxonomy" id="2838600"/>
    <lineage>
        <taxon>Bacteria</taxon>
        <taxon>Bacillati</taxon>
        <taxon>Bacillota</taxon>
        <taxon>Clostridia</taxon>
        <taxon>Lachnospirales</taxon>
        <taxon>Lachnospiraceae</taxon>
        <taxon>Fusicatenibacter</taxon>
    </lineage>
</organism>
<dbReference type="InterPro" id="IPR013783">
    <property type="entry name" value="Ig-like_fold"/>
</dbReference>
<dbReference type="Pfam" id="PF18002">
    <property type="entry name" value="T6_Ig_like"/>
    <property type="match status" value="1"/>
</dbReference>
<name>A0A9D1XEP0_9FIRM</name>
<dbReference type="EMBL" id="DXEK01000162">
    <property type="protein sequence ID" value="HIX77869.1"/>
    <property type="molecule type" value="Genomic_DNA"/>
</dbReference>
<feature type="domain" description="SpaA-like prealbumin fold" evidence="2">
    <location>
        <begin position="346"/>
        <end position="413"/>
    </location>
</feature>
<reference evidence="4" key="2">
    <citation type="submission" date="2021-04" db="EMBL/GenBank/DDBJ databases">
        <authorList>
            <person name="Gilroy R."/>
        </authorList>
    </citation>
    <scope>NUCLEOTIDE SEQUENCE</scope>
    <source>
        <strain evidence="4">CHK183-1962</strain>
    </source>
</reference>
<proteinExistence type="predicted"/>
<dbReference type="Gene3D" id="2.60.40.740">
    <property type="match status" value="1"/>
</dbReference>
<dbReference type="InterPro" id="IPR032334">
    <property type="entry name" value="GramPos_pilinBB"/>
</dbReference>
<dbReference type="InterPro" id="IPR041033">
    <property type="entry name" value="SpaA_PFL_dom_1"/>
</dbReference>
<dbReference type="Proteomes" id="UP000886890">
    <property type="component" value="Unassembled WGS sequence"/>
</dbReference>
<dbReference type="SUPFAM" id="SSF49478">
    <property type="entry name" value="Cna protein B-type domain"/>
    <property type="match status" value="1"/>
</dbReference>
<evidence type="ECO:0000313" key="4">
    <source>
        <dbReference type="EMBL" id="HIX77869.1"/>
    </source>
</evidence>
<evidence type="ECO:0000259" key="3">
    <source>
        <dbReference type="Pfam" id="PF18002"/>
    </source>
</evidence>
<evidence type="ECO:0000259" key="2">
    <source>
        <dbReference type="Pfam" id="PF17802"/>
    </source>
</evidence>
<dbReference type="Gene3D" id="2.60.40.10">
    <property type="entry name" value="Immunoglobulins"/>
    <property type="match status" value="1"/>
</dbReference>
<feature type="domain" description="Gram-positive pilin backbone subunit 2 Cna-B-like" evidence="1">
    <location>
        <begin position="188"/>
        <end position="312"/>
    </location>
</feature>
<dbReference type="Pfam" id="PF16569">
    <property type="entry name" value="GramPos_pilinBB"/>
    <property type="match status" value="1"/>
</dbReference>
<dbReference type="AlphaFoldDB" id="A0A9D1XEP0"/>
<comment type="caution">
    <text evidence="4">The sequence shown here is derived from an EMBL/GenBank/DDBJ whole genome shotgun (WGS) entry which is preliminary data.</text>
</comment>
<evidence type="ECO:0000313" key="5">
    <source>
        <dbReference type="Proteomes" id="UP000886890"/>
    </source>
</evidence>
<reference evidence="4" key="1">
    <citation type="journal article" date="2021" name="PeerJ">
        <title>Extensive microbial diversity within the chicken gut microbiome revealed by metagenomics and culture.</title>
        <authorList>
            <person name="Gilroy R."/>
            <person name="Ravi A."/>
            <person name="Getino M."/>
            <person name="Pursley I."/>
            <person name="Horton D.L."/>
            <person name="Alikhan N.F."/>
            <person name="Baker D."/>
            <person name="Gharbi K."/>
            <person name="Hall N."/>
            <person name="Watson M."/>
            <person name="Adriaenssens E.M."/>
            <person name="Foster-Nyarko E."/>
            <person name="Jarju S."/>
            <person name="Secka A."/>
            <person name="Antonio M."/>
            <person name="Oren A."/>
            <person name="Chaudhuri R.R."/>
            <person name="La Ragione R."/>
            <person name="Hildebrand F."/>
            <person name="Pallen M.J."/>
        </authorList>
    </citation>
    <scope>NUCLEOTIDE SEQUENCE</scope>
    <source>
        <strain evidence="4">CHK183-1962</strain>
    </source>
</reference>
<feature type="domain" description="T6 antigen Ig-like" evidence="3">
    <location>
        <begin position="18"/>
        <end position="164"/>
    </location>
</feature>
<protein>
    <submittedName>
        <fullName evidence="4">Isopeptide-forming domain-containing fimbrial protein</fullName>
    </submittedName>
</protein>
<dbReference type="InterPro" id="IPR026466">
    <property type="entry name" value="Fim_isopep_form_D2_dom"/>
</dbReference>